<gene>
    <name evidence="1" type="ORF">C7212DRAFT_321615</name>
    <name evidence="2" type="ORF">C7212DRAFT_321618</name>
</gene>
<dbReference type="Proteomes" id="UP000246991">
    <property type="component" value="Unassembled WGS sequence"/>
</dbReference>
<evidence type="ECO:0000313" key="3">
    <source>
        <dbReference type="Proteomes" id="UP000246991"/>
    </source>
</evidence>
<accession>A0A317SN23</accession>
<dbReference type="EMBL" id="PYWC01000041">
    <property type="protein sequence ID" value="PWW75862.1"/>
    <property type="molecule type" value="Genomic_DNA"/>
</dbReference>
<comment type="caution">
    <text evidence="2">The sequence shown here is derived from an EMBL/GenBank/DDBJ whole genome shotgun (WGS) entry which is preliminary data.</text>
</comment>
<name>A0A317SN23_9PEZI</name>
<proteinExistence type="predicted"/>
<dbReference type="EMBL" id="PYWC01000041">
    <property type="protein sequence ID" value="PWW75860.1"/>
    <property type="molecule type" value="Genomic_DNA"/>
</dbReference>
<evidence type="ECO:0000313" key="2">
    <source>
        <dbReference type="EMBL" id="PWW75862.1"/>
    </source>
</evidence>
<dbReference type="AlphaFoldDB" id="A0A317SN23"/>
<sequence>MQGRQQLEMEGRKGVGKWVMVCKRERRAAKEFKLNWEMSATERSTFTRETTPSF</sequence>
<evidence type="ECO:0000313" key="1">
    <source>
        <dbReference type="EMBL" id="PWW75860.1"/>
    </source>
</evidence>
<reference evidence="2 3" key="1">
    <citation type="submission" date="2018-03" db="EMBL/GenBank/DDBJ databases">
        <title>Genomes of Pezizomycetes fungi and the evolution of truffles.</title>
        <authorList>
            <person name="Murat C."/>
            <person name="Payen T."/>
            <person name="Noel B."/>
            <person name="Kuo A."/>
            <person name="Martin F.M."/>
        </authorList>
    </citation>
    <scope>NUCLEOTIDE SEQUENCE [LARGE SCALE GENOMIC DNA]</scope>
    <source>
        <strain evidence="2">091103-1</strain>
    </source>
</reference>
<keyword evidence="3" id="KW-1185">Reference proteome</keyword>
<protein>
    <submittedName>
        <fullName evidence="2">Uncharacterized protein</fullName>
    </submittedName>
</protein>
<feature type="non-terminal residue" evidence="2">
    <location>
        <position position="54"/>
    </location>
</feature>
<organism evidence="2 3">
    <name type="scientific">Tuber magnatum</name>
    <name type="common">white Piedmont truffle</name>
    <dbReference type="NCBI Taxonomy" id="42249"/>
    <lineage>
        <taxon>Eukaryota</taxon>
        <taxon>Fungi</taxon>
        <taxon>Dikarya</taxon>
        <taxon>Ascomycota</taxon>
        <taxon>Pezizomycotina</taxon>
        <taxon>Pezizomycetes</taxon>
        <taxon>Pezizales</taxon>
        <taxon>Tuberaceae</taxon>
        <taxon>Tuber</taxon>
    </lineage>
</organism>